<comment type="caution">
    <text evidence="7">The sequence shown here is derived from an EMBL/GenBank/DDBJ whole genome shotgun (WGS) entry which is preliminary data.</text>
</comment>
<evidence type="ECO:0000256" key="5">
    <source>
        <dbReference type="ARBA" id="ARBA00023163"/>
    </source>
</evidence>
<keyword evidence="5" id="KW-0804">Transcription</keyword>
<sequence length="452" mass="49788">MSMTILIVEPEHELRSSVQHALREKGYRLYAFASAAGALESAKDVVPDLCLLTAAEDSAMDELVASLRAPGSRSQVVWIAPPGDSEVESLVRRRHPRGLLGRSNLSKEACQLALRVNRTQRRGRLLQGSPNMLGESPPILEVKATIDKIASAGASTVLLTGESGTGKEVAARLVHSQGQRVDGPFVEVDCATIPANLMESQLFGHEAGSFTDARETKMGLMELGQGGTVFLDEIGELEFGLQSKLLRVLDSRRLRRVGSSEEIPLDIHLVAATNRDLESEVRNGRFRADLFYRLDVVRIHLPPLRHRGSDVLLLADQFFDDSMRRLGRSGITLSDEVRKALQDYRWPGNVRELKNHMERLALLAQSDNEVLTESLLPAGRDSDAGNRIKLDFSDGPVAWEAIERAVFSEALRIAEGNVSEAARLLGLGRGAFRYRLARHDLTDFEDDSKKAA</sequence>
<keyword evidence="4" id="KW-0238">DNA-binding</keyword>
<evidence type="ECO:0000313" key="7">
    <source>
        <dbReference type="EMBL" id="NNF07396.1"/>
    </source>
</evidence>
<dbReference type="SMART" id="SM00382">
    <property type="entry name" value="AAA"/>
    <property type="match status" value="1"/>
</dbReference>
<dbReference type="Gene3D" id="1.10.10.60">
    <property type="entry name" value="Homeodomain-like"/>
    <property type="match status" value="1"/>
</dbReference>
<dbReference type="GO" id="GO:0006355">
    <property type="term" value="P:regulation of DNA-templated transcription"/>
    <property type="evidence" value="ECO:0007669"/>
    <property type="project" value="InterPro"/>
</dbReference>
<dbReference type="InterPro" id="IPR002078">
    <property type="entry name" value="Sigma_54_int"/>
</dbReference>
<evidence type="ECO:0000256" key="4">
    <source>
        <dbReference type="ARBA" id="ARBA00023125"/>
    </source>
</evidence>
<dbReference type="SUPFAM" id="SSF52540">
    <property type="entry name" value="P-loop containing nucleoside triphosphate hydrolases"/>
    <property type="match status" value="1"/>
</dbReference>
<dbReference type="AlphaFoldDB" id="A0A7Y2E8Z1"/>
<dbReference type="InterPro" id="IPR002197">
    <property type="entry name" value="HTH_Fis"/>
</dbReference>
<dbReference type="SUPFAM" id="SSF46689">
    <property type="entry name" value="Homeodomain-like"/>
    <property type="match status" value="1"/>
</dbReference>
<dbReference type="Pfam" id="PF25601">
    <property type="entry name" value="AAA_lid_14"/>
    <property type="match status" value="1"/>
</dbReference>
<dbReference type="FunFam" id="3.40.50.300:FF:000006">
    <property type="entry name" value="DNA-binding transcriptional regulator NtrC"/>
    <property type="match status" value="1"/>
</dbReference>
<dbReference type="InterPro" id="IPR025944">
    <property type="entry name" value="Sigma_54_int_dom_CS"/>
</dbReference>
<gene>
    <name evidence="7" type="ORF">HKN21_11595</name>
</gene>
<dbReference type="InterPro" id="IPR027417">
    <property type="entry name" value="P-loop_NTPase"/>
</dbReference>
<proteinExistence type="predicted"/>
<dbReference type="EMBL" id="JABDJR010000468">
    <property type="protein sequence ID" value="NNF07396.1"/>
    <property type="molecule type" value="Genomic_DNA"/>
</dbReference>
<name>A0A7Y2E8Z1_UNCEI</name>
<evidence type="ECO:0000259" key="6">
    <source>
        <dbReference type="PROSITE" id="PS50045"/>
    </source>
</evidence>
<dbReference type="PRINTS" id="PR01590">
    <property type="entry name" value="HTHFIS"/>
</dbReference>
<dbReference type="InterPro" id="IPR058031">
    <property type="entry name" value="AAA_lid_NorR"/>
</dbReference>
<dbReference type="Gene3D" id="3.40.50.300">
    <property type="entry name" value="P-loop containing nucleotide triphosphate hydrolases"/>
    <property type="match status" value="1"/>
</dbReference>
<protein>
    <submittedName>
        <fullName evidence="7">Sigma-54-dependent Fis family transcriptional regulator</fullName>
    </submittedName>
</protein>
<dbReference type="PANTHER" id="PTHR32071">
    <property type="entry name" value="TRANSCRIPTIONAL REGULATORY PROTEIN"/>
    <property type="match status" value="1"/>
</dbReference>
<dbReference type="GO" id="GO:0043565">
    <property type="term" value="F:sequence-specific DNA binding"/>
    <property type="evidence" value="ECO:0007669"/>
    <property type="project" value="InterPro"/>
</dbReference>
<accession>A0A7Y2E8Z1</accession>
<organism evidence="7 8">
    <name type="scientific">Eiseniibacteriota bacterium</name>
    <dbReference type="NCBI Taxonomy" id="2212470"/>
    <lineage>
        <taxon>Bacteria</taxon>
        <taxon>Candidatus Eiseniibacteriota</taxon>
    </lineage>
</organism>
<dbReference type="PANTHER" id="PTHR32071:SF117">
    <property type="entry name" value="PTS-DEPENDENT DIHYDROXYACETONE KINASE OPERON REGULATORY PROTEIN-RELATED"/>
    <property type="match status" value="1"/>
</dbReference>
<dbReference type="SUPFAM" id="SSF52172">
    <property type="entry name" value="CheY-like"/>
    <property type="match status" value="1"/>
</dbReference>
<dbReference type="InterPro" id="IPR003593">
    <property type="entry name" value="AAA+_ATPase"/>
</dbReference>
<evidence type="ECO:0000256" key="2">
    <source>
        <dbReference type="ARBA" id="ARBA00022840"/>
    </source>
</evidence>
<dbReference type="Proteomes" id="UP000547674">
    <property type="component" value="Unassembled WGS sequence"/>
</dbReference>
<evidence type="ECO:0000256" key="1">
    <source>
        <dbReference type="ARBA" id="ARBA00022741"/>
    </source>
</evidence>
<dbReference type="CDD" id="cd00009">
    <property type="entry name" value="AAA"/>
    <property type="match status" value="1"/>
</dbReference>
<dbReference type="InterPro" id="IPR009057">
    <property type="entry name" value="Homeodomain-like_sf"/>
</dbReference>
<dbReference type="Pfam" id="PF02954">
    <property type="entry name" value="HTH_8"/>
    <property type="match status" value="1"/>
</dbReference>
<dbReference type="Gene3D" id="1.10.8.60">
    <property type="match status" value="1"/>
</dbReference>
<dbReference type="InterPro" id="IPR011006">
    <property type="entry name" value="CheY-like_superfamily"/>
</dbReference>
<dbReference type="Pfam" id="PF00158">
    <property type="entry name" value="Sigma54_activat"/>
    <property type="match status" value="1"/>
</dbReference>
<evidence type="ECO:0000256" key="3">
    <source>
        <dbReference type="ARBA" id="ARBA00023015"/>
    </source>
</evidence>
<dbReference type="PROSITE" id="PS00688">
    <property type="entry name" value="SIGMA54_INTERACT_3"/>
    <property type="match status" value="1"/>
</dbReference>
<feature type="domain" description="Sigma-54 factor interaction" evidence="6">
    <location>
        <begin position="132"/>
        <end position="362"/>
    </location>
</feature>
<reference evidence="7 8" key="1">
    <citation type="submission" date="2020-03" db="EMBL/GenBank/DDBJ databases">
        <title>Metabolic flexibility allows generalist bacteria to become dominant in a frequently disturbed ecosystem.</title>
        <authorList>
            <person name="Chen Y.-J."/>
            <person name="Leung P.M."/>
            <person name="Bay S.K."/>
            <person name="Hugenholtz P."/>
            <person name="Kessler A.J."/>
            <person name="Shelley G."/>
            <person name="Waite D.W."/>
            <person name="Cook P.L."/>
            <person name="Greening C."/>
        </authorList>
    </citation>
    <scope>NUCLEOTIDE SEQUENCE [LARGE SCALE GENOMIC DNA]</scope>
    <source>
        <strain evidence="7">SS_bin_28</strain>
    </source>
</reference>
<keyword evidence="1" id="KW-0547">Nucleotide-binding</keyword>
<evidence type="ECO:0000313" key="8">
    <source>
        <dbReference type="Proteomes" id="UP000547674"/>
    </source>
</evidence>
<dbReference type="GO" id="GO:0005524">
    <property type="term" value="F:ATP binding"/>
    <property type="evidence" value="ECO:0007669"/>
    <property type="project" value="UniProtKB-KW"/>
</dbReference>
<dbReference type="PROSITE" id="PS50045">
    <property type="entry name" value="SIGMA54_INTERACT_4"/>
    <property type="match status" value="1"/>
</dbReference>
<dbReference type="Gene3D" id="3.40.50.2300">
    <property type="match status" value="1"/>
</dbReference>
<keyword evidence="2" id="KW-0067">ATP-binding</keyword>
<keyword evidence="3" id="KW-0805">Transcription regulation</keyword>